<name>A0A9W8LR77_9FUNG</name>
<evidence type="ECO:0000256" key="1">
    <source>
        <dbReference type="SAM" id="MobiDB-lite"/>
    </source>
</evidence>
<reference evidence="3" key="1">
    <citation type="submission" date="2022-07" db="EMBL/GenBank/DDBJ databases">
        <title>Phylogenomic reconstructions and comparative analyses of Kickxellomycotina fungi.</title>
        <authorList>
            <person name="Reynolds N.K."/>
            <person name="Stajich J.E."/>
            <person name="Barry K."/>
            <person name="Grigoriev I.V."/>
            <person name="Crous P."/>
            <person name="Smith M.E."/>
        </authorList>
    </citation>
    <scope>NUCLEOTIDE SEQUENCE</scope>
    <source>
        <strain evidence="3">NRRL 1565</strain>
    </source>
</reference>
<dbReference type="InterPro" id="IPR000719">
    <property type="entry name" value="Prot_kinase_dom"/>
</dbReference>
<organism evidence="3 4">
    <name type="scientific">Coemansia guatemalensis</name>
    <dbReference type="NCBI Taxonomy" id="2761395"/>
    <lineage>
        <taxon>Eukaryota</taxon>
        <taxon>Fungi</taxon>
        <taxon>Fungi incertae sedis</taxon>
        <taxon>Zoopagomycota</taxon>
        <taxon>Kickxellomycotina</taxon>
        <taxon>Kickxellomycetes</taxon>
        <taxon>Kickxellales</taxon>
        <taxon>Kickxellaceae</taxon>
        <taxon>Coemansia</taxon>
    </lineage>
</organism>
<protein>
    <recommendedName>
        <fullName evidence="2">Protein kinase domain-containing protein</fullName>
    </recommendedName>
</protein>
<feature type="domain" description="Protein kinase" evidence="2">
    <location>
        <begin position="307"/>
        <end position="733"/>
    </location>
</feature>
<dbReference type="OrthoDB" id="5584477at2759"/>
<dbReference type="Pfam" id="PF17667">
    <property type="entry name" value="Pkinase_fungal"/>
    <property type="match status" value="1"/>
</dbReference>
<evidence type="ECO:0000313" key="3">
    <source>
        <dbReference type="EMBL" id="KAJ2801501.1"/>
    </source>
</evidence>
<feature type="compositionally biased region" description="Polar residues" evidence="1">
    <location>
        <begin position="688"/>
        <end position="698"/>
    </location>
</feature>
<dbReference type="Proteomes" id="UP001140094">
    <property type="component" value="Unassembled WGS sequence"/>
</dbReference>
<dbReference type="Gene3D" id="1.10.510.10">
    <property type="entry name" value="Transferase(Phosphotransferase) domain 1"/>
    <property type="match status" value="1"/>
</dbReference>
<accession>A0A9W8LR77</accession>
<evidence type="ECO:0000259" key="2">
    <source>
        <dbReference type="PROSITE" id="PS50011"/>
    </source>
</evidence>
<gene>
    <name evidence="3" type="ORF">H4R20_003641</name>
</gene>
<dbReference type="EMBL" id="JANBUO010000800">
    <property type="protein sequence ID" value="KAJ2801501.1"/>
    <property type="molecule type" value="Genomic_DNA"/>
</dbReference>
<dbReference type="InterPro" id="IPR008266">
    <property type="entry name" value="Tyr_kinase_AS"/>
</dbReference>
<sequence length="733" mass="84143">MHSELEAYIFECDDRQRRTNSELVQLLASATRDQNEQGLLKIINQWTRYGTGDSGYSTEPEKALYPMFSALVVYVAMHLRKHDNEHQSVGILTRSRTKKLASIASASEIERLLLPPATGDFKPAGFDEDFKVDSALVSHLPGHDIELQTNLDCRDILAIVEFTQMTSMLDDALKQIILYNRNIYRSQHNRRFVWALTICSTQVHACLLLHDAVLVSEIMDIAISDGRKQLIELLVNWSMCDQSQLGYDPTIRYNADIEKWIIDSFDDATDSVNHAIWKRQQQPRSRQKRQRIAKNVSLPKHYKVNRFLFTANSIEGRHTRCFVAEECDYNGNSVGGGEEVVIKDAWAATNYPPQQDARSEIKMLRTISDTLEAAPGVDHLYPKMLHGGHVRFMVDGEMRIDTTDTIFKLLNAERVDRSEIEEPESQEPPLQHDNDDVFSHTHGSTSEPKRNWRCQPLRAHRRIVMTPVGRHIHLVKSQEELIIVLADAMRCHSSIHKHCGILHRDISENNILMVGGDKGDPVQGLLIDYDYSMPLDSENAGRRPERSGTLPYMSIGNIENNDTQRTALDDWESLLYLICWCATIGLTSEKRSKIREIANDTKRSALSKLPIHIWIDDDEEVIAYTKRTHMHSKDNFKYNILQHFHDEYDQLIFLAIELHEALFLHEGCEGAAVLKQLPTRKRPVDRSNPLSTPTTNSGLDDPLRKRVQYEQAIVQNLEQVMARYREMMIESMR</sequence>
<dbReference type="AlphaFoldDB" id="A0A9W8LR77"/>
<evidence type="ECO:0000313" key="4">
    <source>
        <dbReference type="Proteomes" id="UP001140094"/>
    </source>
</evidence>
<proteinExistence type="predicted"/>
<dbReference type="InterPro" id="IPR011009">
    <property type="entry name" value="Kinase-like_dom_sf"/>
</dbReference>
<feature type="compositionally biased region" description="Basic and acidic residues" evidence="1">
    <location>
        <begin position="430"/>
        <end position="439"/>
    </location>
</feature>
<dbReference type="GO" id="GO:0004672">
    <property type="term" value="F:protein kinase activity"/>
    <property type="evidence" value="ECO:0007669"/>
    <property type="project" value="InterPro"/>
</dbReference>
<comment type="caution">
    <text evidence="3">The sequence shown here is derived from an EMBL/GenBank/DDBJ whole genome shotgun (WGS) entry which is preliminary data.</text>
</comment>
<dbReference type="SUPFAM" id="SSF56112">
    <property type="entry name" value="Protein kinase-like (PK-like)"/>
    <property type="match status" value="1"/>
</dbReference>
<feature type="region of interest" description="Disordered" evidence="1">
    <location>
        <begin position="417"/>
        <end position="451"/>
    </location>
</feature>
<feature type="region of interest" description="Disordered" evidence="1">
    <location>
        <begin position="682"/>
        <end position="702"/>
    </location>
</feature>
<keyword evidence="4" id="KW-1185">Reference proteome</keyword>
<dbReference type="PANTHER" id="PTHR38248">
    <property type="entry name" value="FUNK1 6"/>
    <property type="match status" value="1"/>
</dbReference>
<dbReference type="PROSITE" id="PS50011">
    <property type="entry name" value="PROTEIN_KINASE_DOM"/>
    <property type="match status" value="1"/>
</dbReference>
<dbReference type="GO" id="GO:0005524">
    <property type="term" value="F:ATP binding"/>
    <property type="evidence" value="ECO:0007669"/>
    <property type="project" value="InterPro"/>
</dbReference>
<dbReference type="PANTHER" id="PTHR38248:SF2">
    <property type="entry name" value="FUNK1 11"/>
    <property type="match status" value="1"/>
</dbReference>
<dbReference type="PROSITE" id="PS00109">
    <property type="entry name" value="PROTEIN_KINASE_TYR"/>
    <property type="match status" value="1"/>
</dbReference>
<dbReference type="InterPro" id="IPR040976">
    <property type="entry name" value="Pkinase_fungal"/>
</dbReference>